<evidence type="ECO:0000313" key="1">
    <source>
        <dbReference type="EMBL" id="KAI0027503.1"/>
    </source>
</evidence>
<keyword evidence="2" id="KW-1185">Reference proteome</keyword>
<organism evidence="1 2">
    <name type="scientific">Vararia minispora EC-137</name>
    <dbReference type="NCBI Taxonomy" id="1314806"/>
    <lineage>
        <taxon>Eukaryota</taxon>
        <taxon>Fungi</taxon>
        <taxon>Dikarya</taxon>
        <taxon>Basidiomycota</taxon>
        <taxon>Agaricomycotina</taxon>
        <taxon>Agaricomycetes</taxon>
        <taxon>Russulales</taxon>
        <taxon>Lachnocladiaceae</taxon>
        <taxon>Vararia</taxon>
    </lineage>
</organism>
<reference evidence="1" key="1">
    <citation type="submission" date="2021-02" db="EMBL/GenBank/DDBJ databases">
        <authorList>
            <consortium name="DOE Joint Genome Institute"/>
            <person name="Ahrendt S."/>
            <person name="Looney B.P."/>
            <person name="Miyauchi S."/>
            <person name="Morin E."/>
            <person name="Drula E."/>
            <person name="Courty P.E."/>
            <person name="Chicoki N."/>
            <person name="Fauchery L."/>
            <person name="Kohler A."/>
            <person name="Kuo A."/>
            <person name="Labutti K."/>
            <person name="Pangilinan J."/>
            <person name="Lipzen A."/>
            <person name="Riley R."/>
            <person name="Andreopoulos W."/>
            <person name="He G."/>
            <person name="Johnson J."/>
            <person name="Barry K.W."/>
            <person name="Grigoriev I.V."/>
            <person name="Nagy L."/>
            <person name="Hibbett D."/>
            <person name="Henrissat B."/>
            <person name="Matheny P.B."/>
            <person name="Labbe J."/>
            <person name="Martin F."/>
        </authorList>
    </citation>
    <scope>NUCLEOTIDE SEQUENCE</scope>
    <source>
        <strain evidence="1">EC-137</strain>
    </source>
</reference>
<sequence length="134" mass="14685">MSAGVDNNEDIDNDEQRHLTAPQDIGEQGFRAVLRDMMEDEEDDLIPMDTMDPAPIGAAWSPMKLSDIFDFESPLLLWTSCFAAQPSRNLDAEETLYDLADMGPADAEAVADVVPRDGTEISLLDHNTTGILTS</sequence>
<evidence type="ECO:0000313" key="2">
    <source>
        <dbReference type="Proteomes" id="UP000814128"/>
    </source>
</evidence>
<dbReference type="EMBL" id="MU273892">
    <property type="protein sequence ID" value="KAI0027503.1"/>
    <property type="molecule type" value="Genomic_DNA"/>
</dbReference>
<reference evidence="1" key="2">
    <citation type="journal article" date="2022" name="New Phytol.">
        <title>Evolutionary transition to the ectomycorrhizal habit in the genomes of a hyperdiverse lineage of mushroom-forming fungi.</title>
        <authorList>
            <person name="Looney B."/>
            <person name="Miyauchi S."/>
            <person name="Morin E."/>
            <person name="Drula E."/>
            <person name="Courty P.E."/>
            <person name="Kohler A."/>
            <person name="Kuo A."/>
            <person name="LaButti K."/>
            <person name="Pangilinan J."/>
            <person name="Lipzen A."/>
            <person name="Riley R."/>
            <person name="Andreopoulos W."/>
            <person name="He G."/>
            <person name="Johnson J."/>
            <person name="Nolan M."/>
            <person name="Tritt A."/>
            <person name="Barry K.W."/>
            <person name="Grigoriev I.V."/>
            <person name="Nagy L.G."/>
            <person name="Hibbett D."/>
            <person name="Henrissat B."/>
            <person name="Matheny P.B."/>
            <person name="Labbe J."/>
            <person name="Martin F.M."/>
        </authorList>
    </citation>
    <scope>NUCLEOTIDE SEQUENCE</scope>
    <source>
        <strain evidence="1">EC-137</strain>
    </source>
</reference>
<dbReference type="Proteomes" id="UP000814128">
    <property type="component" value="Unassembled WGS sequence"/>
</dbReference>
<proteinExistence type="predicted"/>
<protein>
    <submittedName>
        <fullName evidence="1">Uncharacterized protein</fullName>
    </submittedName>
</protein>
<accession>A0ACB8Q728</accession>
<name>A0ACB8Q728_9AGAM</name>
<comment type="caution">
    <text evidence="1">The sequence shown here is derived from an EMBL/GenBank/DDBJ whole genome shotgun (WGS) entry which is preliminary data.</text>
</comment>
<gene>
    <name evidence="1" type="ORF">K488DRAFT_90797</name>
</gene>